<gene>
    <name evidence="4" type="ORF">DPMN_037149</name>
</gene>
<dbReference type="GO" id="GO:0015631">
    <property type="term" value="F:tubulin binding"/>
    <property type="evidence" value="ECO:0007669"/>
    <property type="project" value="TreeGrafter"/>
</dbReference>
<sequence length="437" mass="51155">MSAPRVKRNSELIRISDFRRELSFREKKVAEIKREKMKILADIKPVPKYMITVDMSHARGNLDAVRMCLRELEWKEFPFGRKEQHCDIHWQSTSFEQNPDLYGGLVNKFPGMFWICGKNNLFRVLDQMRLLYPEEYDFYPRTWYLPDEFHQLAHDIKKINDKRKGPKATFIIKPDSGSQGEGIYLIRDVTDFITDKFNPGRMHVCQEYLADVFLIDKFKFDLRVYTVLKSADPLEFYICKEGLARFSTLPYENPTNKNIHEAFMHLTNYSLNKKSATFNRSEREDEGSKRTLTSVFNRLKRMGHNTDKLWKKIEHMVVKTMIAILPDLKIELQNALPANKPGPSCFQILGFDILLMYDLSPMLLEINSSPSLRIDGEIEVAPGVPESIPSPKDEEVKIPLIRDTLLLVAPRKKVKYLESWRNKIGRPITFRNLESER</sequence>
<organism evidence="4 5">
    <name type="scientific">Dreissena polymorpha</name>
    <name type="common">Zebra mussel</name>
    <name type="synonym">Mytilus polymorpha</name>
    <dbReference type="NCBI Taxonomy" id="45954"/>
    <lineage>
        <taxon>Eukaryota</taxon>
        <taxon>Metazoa</taxon>
        <taxon>Spiralia</taxon>
        <taxon>Lophotrochozoa</taxon>
        <taxon>Mollusca</taxon>
        <taxon>Bivalvia</taxon>
        <taxon>Autobranchia</taxon>
        <taxon>Heteroconchia</taxon>
        <taxon>Euheterodonta</taxon>
        <taxon>Imparidentia</taxon>
        <taxon>Neoheterodontei</taxon>
        <taxon>Myida</taxon>
        <taxon>Dreissenoidea</taxon>
        <taxon>Dreissenidae</taxon>
        <taxon>Dreissena</taxon>
    </lineage>
</organism>
<dbReference type="Proteomes" id="UP000828390">
    <property type="component" value="Unassembled WGS sequence"/>
</dbReference>
<accession>A0A9D4MC39</accession>
<keyword evidence="3" id="KW-0067">ATP-binding</keyword>
<name>A0A9D4MC39_DREPO</name>
<reference evidence="4" key="2">
    <citation type="submission" date="2020-11" db="EMBL/GenBank/DDBJ databases">
        <authorList>
            <person name="McCartney M.A."/>
            <person name="Auch B."/>
            <person name="Kono T."/>
            <person name="Mallez S."/>
            <person name="Becker A."/>
            <person name="Gohl D.M."/>
            <person name="Silverstein K.A.T."/>
            <person name="Koren S."/>
            <person name="Bechman K.B."/>
            <person name="Herman A."/>
            <person name="Abrahante J.E."/>
            <person name="Garbe J."/>
        </authorList>
    </citation>
    <scope>NUCLEOTIDE SEQUENCE</scope>
    <source>
        <strain evidence="4">Duluth1</strain>
        <tissue evidence="4">Whole animal</tissue>
    </source>
</reference>
<dbReference type="EMBL" id="JAIWYP010000002">
    <property type="protein sequence ID" value="KAH3873908.1"/>
    <property type="molecule type" value="Genomic_DNA"/>
</dbReference>
<dbReference type="SUPFAM" id="SSF56059">
    <property type="entry name" value="Glutathione synthetase ATP-binding domain-like"/>
    <property type="match status" value="1"/>
</dbReference>
<feature type="non-terminal residue" evidence="4">
    <location>
        <position position="437"/>
    </location>
</feature>
<dbReference type="AlphaFoldDB" id="A0A9D4MC39"/>
<dbReference type="InterPro" id="IPR004344">
    <property type="entry name" value="TTL/TTLL_fam"/>
</dbReference>
<dbReference type="GO" id="GO:0036064">
    <property type="term" value="C:ciliary basal body"/>
    <property type="evidence" value="ECO:0007669"/>
    <property type="project" value="TreeGrafter"/>
</dbReference>
<comment type="caution">
    <text evidence="4">The sequence shown here is derived from an EMBL/GenBank/DDBJ whole genome shotgun (WGS) entry which is preliminary data.</text>
</comment>
<evidence type="ECO:0000313" key="5">
    <source>
        <dbReference type="Proteomes" id="UP000828390"/>
    </source>
</evidence>
<dbReference type="PANTHER" id="PTHR12241:SF154">
    <property type="entry name" value="TUBULIN POLYGLUTAMYLASE TTLL11"/>
    <property type="match status" value="1"/>
</dbReference>
<evidence type="ECO:0000256" key="3">
    <source>
        <dbReference type="ARBA" id="ARBA00022840"/>
    </source>
</evidence>
<protein>
    <submittedName>
        <fullName evidence="4">Uncharacterized protein</fullName>
    </submittedName>
</protein>
<keyword evidence="2" id="KW-0547">Nucleotide-binding</keyword>
<proteinExistence type="predicted"/>
<dbReference type="GO" id="GO:0000226">
    <property type="term" value="P:microtubule cytoskeleton organization"/>
    <property type="evidence" value="ECO:0007669"/>
    <property type="project" value="TreeGrafter"/>
</dbReference>
<keyword evidence="1" id="KW-0436">Ligase</keyword>
<keyword evidence="5" id="KW-1185">Reference proteome</keyword>
<evidence type="ECO:0000313" key="4">
    <source>
        <dbReference type="EMBL" id="KAH3873908.1"/>
    </source>
</evidence>
<dbReference type="PROSITE" id="PS51221">
    <property type="entry name" value="TTL"/>
    <property type="match status" value="1"/>
</dbReference>
<dbReference type="PANTHER" id="PTHR12241">
    <property type="entry name" value="TUBULIN POLYGLUTAMYLASE"/>
    <property type="match status" value="1"/>
</dbReference>
<dbReference type="GO" id="GO:0005524">
    <property type="term" value="F:ATP binding"/>
    <property type="evidence" value="ECO:0007669"/>
    <property type="project" value="UniProtKB-KW"/>
</dbReference>
<reference evidence="4" key="1">
    <citation type="journal article" date="2019" name="bioRxiv">
        <title>The Genome of the Zebra Mussel, Dreissena polymorpha: A Resource for Invasive Species Research.</title>
        <authorList>
            <person name="McCartney M.A."/>
            <person name="Auch B."/>
            <person name="Kono T."/>
            <person name="Mallez S."/>
            <person name="Zhang Y."/>
            <person name="Obille A."/>
            <person name="Becker A."/>
            <person name="Abrahante J.E."/>
            <person name="Garbe J."/>
            <person name="Badalamenti J.P."/>
            <person name="Herman A."/>
            <person name="Mangelson H."/>
            <person name="Liachko I."/>
            <person name="Sullivan S."/>
            <person name="Sone E.D."/>
            <person name="Koren S."/>
            <person name="Silverstein K.A.T."/>
            <person name="Beckman K.B."/>
            <person name="Gohl D.M."/>
        </authorList>
    </citation>
    <scope>NUCLEOTIDE SEQUENCE</scope>
    <source>
        <strain evidence="4">Duluth1</strain>
        <tissue evidence="4">Whole animal</tissue>
    </source>
</reference>
<dbReference type="Pfam" id="PF03133">
    <property type="entry name" value="TTL"/>
    <property type="match status" value="1"/>
</dbReference>
<evidence type="ECO:0000256" key="1">
    <source>
        <dbReference type="ARBA" id="ARBA00022598"/>
    </source>
</evidence>
<dbReference type="GO" id="GO:0070740">
    <property type="term" value="F:tubulin-glutamic acid ligase activity"/>
    <property type="evidence" value="ECO:0007669"/>
    <property type="project" value="TreeGrafter"/>
</dbReference>
<evidence type="ECO:0000256" key="2">
    <source>
        <dbReference type="ARBA" id="ARBA00022741"/>
    </source>
</evidence>
<dbReference type="Gene3D" id="3.30.470.20">
    <property type="entry name" value="ATP-grasp fold, B domain"/>
    <property type="match status" value="1"/>
</dbReference>